<keyword evidence="2" id="KW-1133">Transmembrane helix</keyword>
<dbReference type="EMBL" id="UOFL01000034">
    <property type="protein sequence ID" value="VAW72100.1"/>
    <property type="molecule type" value="Genomic_DNA"/>
</dbReference>
<evidence type="ECO:0008006" key="4">
    <source>
        <dbReference type="Google" id="ProtNLM"/>
    </source>
</evidence>
<dbReference type="AlphaFoldDB" id="A0A3B0Y5H7"/>
<gene>
    <name evidence="3" type="ORF">MNBD_GAMMA12-3055</name>
</gene>
<evidence type="ECO:0000313" key="3">
    <source>
        <dbReference type="EMBL" id="VAW72100.1"/>
    </source>
</evidence>
<keyword evidence="2" id="KW-0472">Membrane</keyword>
<protein>
    <recommendedName>
        <fullName evidence="4">Cytochrome c oxidase subunit CcoQ</fullName>
    </recommendedName>
</protein>
<feature type="compositionally biased region" description="Basic and acidic residues" evidence="1">
    <location>
        <begin position="55"/>
        <end position="66"/>
    </location>
</feature>
<dbReference type="InterPro" id="IPR008621">
    <property type="entry name" value="Cbb3-typ_cyt_oxidase_comp"/>
</dbReference>
<name>A0A3B0Y5H7_9ZZZZ</name>
<sequence length="66" mass="7727">MILNFHIVWTVLLFIIFVGIIYWAFSKSSVDRFKAAEQLPFDDEQQAENPAKTQSVKEQKVENTHE</sequence>
<feature type="region of interest" description="Disordered" evidence="1">
    <location>
        <begin position="41"/>
        <end position="66"/>
    </location>
</feature>
<proteinExistence type="predicted"/>
<dbReference type="Pfam" id="PF05545">
    <property type="entry name" value="FixQ"/>
    <property type="match status" value="1"/>
</dbReference>
<reference evidence="3" key="1">
    <citation type="submission" date="2018-06" db="EMBL/GenBank/DDBJ databases">
        <authorList>
            <person name="Zhirakovskaya E."/>
        </authorList>
    </citation>
    <scope>NUCLEOTIDE SEQUENCE</scope>
</reference>
<keyword evidence="2" id="KW-0812">Transmembrane</keyword>
<accession>A0A3B0Y5H7</accession>
<feature type="transmembrane region" description="Helical" evidence="2">
    <location>
        <begin position="6"/>
        <end position="25"/>
    </location>
</feature>
<evidence type="ECO:0000256" key="2">
    <source>
        <dbReference type="SAM" id="Phobius"/>
    </source>
</evidence>
<evidence type="ECO:0000256" key="1">
    <source>
        <dbReference type="SAM" id="MobiDB-lite"/>
    </source>
</evidence>
<organism evidence="3">
    <name type="scientific">hydrothermal vent metagenome</name>
    <dbReference type="NCBI Taxonomy" id="652676"/>
    <lineage>
        <taxon>unclassified sequences</taxon>
        <taxon>metagenomes</taxon>
        <taxon>ecological metagenomes</taxon>
    </lineage>
</organism>